<name>A0A1L3ZU95_9SPHN</name>
<accession>A0A1L3ZU95</accession>
<evidence type="ECO:0000313" key="2">
    <source>
        <dbReference type="Proteomes" id="UP000182063"/>
    </source>
</evidence>
<dbReference type="AlphaFoldDB" id="A0A1L3ZU95"/>
<proteinExistence type="predicted"/>
<dbReference type="Proteomes" id="UP000182063">
    <property type="component" value="Chromosome"/>
</dbReference>
<dbReference type="KEGG" id="sphj:BSL82_07370"/>
<protein>
    <submittedName>
        <fullName evidence="1">Uncharacterized protein</fullName>
    </submittedName>
</protein>
<sequence>MSIILASEVNWMAKLRIAKIRDSGSSEVTTRTVRDSSGKAHRVRVIDVNSKTFSSDLLSVFKSNVSRERRKEKQLAIAAE</sequence>
<dbReference type="EMBL" id="CP018221">
    <property type="protein sequence ID" value="API59149.1"/>
    <property type="molecule type" value="Genomic_DNA"/>
</dbReference>
<reference evidence="2" key="1">
    <citation type="submission" date="2016-11" db="EMBL/GenBank/DDBJ databases">
        <title>Complete Genome Sequence of alachlor-degrading Sphingomonas sp. strain JJ-A5.</title>
        <authorList>
            <person name="Lee H."/>
            <person name="Ka J.-O."/>
        </authorList>
    </citation>
    <scope>NUCLEOTIDE SEQUENCE [LARGE SCALE GENOMIC DNA]</scope>
    <source>
        <strain evidence="2">JJ-A5</strain>
    </source>
</reference>
<evidence type="ECO:0000313" key="1">
    <source>
        <dbReference type="EMBL" id="API59149.1"/>
    </source>
</evidence>
<dbReference type="STRING" id="1921510.BSL82_07370"/>
<organism evidence="1 2">
    <name type="scientific">Tardibacter chloracetimidivorans</name>
    <dbReference type="NCBI Taxonomy" id="1921510"/>
    <lineage>
        <taxon>Bacteria</taxon>
        <taxon>Pseudomonadati</taxon>
        <taxon>Pseudomonadota</taxon>
        <taxon>Alphaproteobacteria</taxon>
        <taxon>Sphingomonadales</taxon>
        <taxon>Sphingomonadaceae</taxon>
        <taxon>Tardibacter</taxon>
    </lineage>
</organism>
<keyword evidence="2" id="KW-1185">Reference proteome</keyword>
<gene>
    <name evidence="1" type="ORF">BSL82_07370</name>
</gene>